<keyword evidence="4 10" id="KW-1133">Transmembrane helix</keyword>
<evidence type="ECO:0000256" key="7">
    <source>
        <dbReference type="ARBA" id="ARBA00023170"/>
    </source>
</evidence>
<evidence type="ECO:0000256" key="2">
    <source>
        <dbReference type="ARBA" id="ARBA00022475"/>
    </source>
</evidence>
<evidence type="ECO:0000256" key="8">
    <source>
        <dbReference type="ARBA" id="ARBA00023224"/>
    </source>
</evidence>
<dbReference type="Proteomes" id="UP001195483">
    <property type="component" value="Unassembled WGS sequence"/>
</dbReference>
<feature type="transmembrane region" description="Helical" evidence="10">
    <location>
        <begin position="39"/>
        <end position="64"/>
    </location>
</feature>
<evidence type="ECO:0000256" key="4">
    <source>
        <dbReference type="ARBA" id="ARBA00022989"/>
    </source>
</evidence>
<evidence type="ECO:0000256" key="1">
    <source>
        <dbReference type="ARBA" id="ARBA00004651"/>
    </source>
</evidence>
<comment type="subcellular location">
    <subcellularLocation>
        <location evidence="1">Cell membrane</location>
        <topology evidence="1">Multi-pass membrane protein</topology>
    </subcellularLocation>
</comment>
<reference evidence="12" key="3">
    <citation type="submission" date="2023-05" db="EMBL/GenBank/DDBJ databases">
        <authorList>
            <person name="Smith C.H."/>
        </authorList>
    </citation>
    <scope>NUCLEOTIDE SEQUENCE</scope>
    <source>
        <strain evidence="12">CHS0354</strain>
        <tissue evidence="12">Mantle</tissue>
    </source>
</reference>
<dbReference type="EMBL" id="JAEAOA010001191">
    <property type="protein sequence ID" value="KAK3600888.1"/>
    <property type="molecule type" value="Genomic_DNA"/>
</dbReference>
<dbReference type="PANTHER" id="PTHR24249">
    <property type="entry name" value="HISTAMINE RECEPTOR-RELATED G-PROTEIN COUPLED RECEPTOR"/>
    <property type="match status" value="1"/>
</dbReference>
<dbReference type="InterPro" id="IPR050569">
    <property type="entry name" value="TAAR"/>
</dbReference>
<dbReference type="SUPFAM" id="SSF81321">
    <property type="entry name" value="Family A G protein-coupled receptor-like"/>
    <property type="match status" value="1"/>
</dbReference>
<feature type="transmembrane region" description="Helical" evidence="10">
    <location>
        <begin position="259"/>
        <end position="280"/>
    </location>
</feature>
<dbReference type="PROSITE" id="PS50262">
    <property type="entry name" value="G_PROTEIN_RECEP_F1_2"/>
    <property type="match status" value="1"/>
</dbReference>
<comment type="caution">
    <text evidence="12">The sequence shown here is derived from an EMBL/GenBank/DDBJ whole genome shotgun (WGS) entry which is preliminary data.</text>
</comment>
<name>A0AAE0SZT0_9BIVA</name>
<comment type="similarity">
    <text evidence="9">Belongs to the G-protein coupled receptor 1 family.</text>
</comment>
<dbReference type="GO" id="GO:0005886">
    <property type="term" value="C:plasma membrane"/>
    <property type="evidence" value="ECO:0007669"/>
    <property type="project" value="UniProtKB-SubCell"/>
</dbReference>
<protein>
    <recommendedName>
        <fullName evidence="11">G-protein coupled receptors family 1 profile domain-containing protein</fullName>
    </recommendedName>
</protein>
<evidence type="ECO:0000313" key="12">
    <source>
        <dbReference type="EMBL" id="KAK3600888.1"/>
    </source>
</evidence>
<evidence type="ECO:0000256" key="6">
    <source>
        <dbReference type="ARBA" id="ARBA00023136"/>
    </source>
</evidence>
<dbReference type="PRINTS" id="PR00237">
    <property type="entry name" value="GPCRRHODOPSN"/>
</dbReference>
<organism evidence="12 13">
    <name type="scientific">Potamilus streckersoni</name>
    <dbReference type="NCBI Taxonomy" id="2493646"/>
    <lineage>
        <taxon>Eukaryota</taxon>
        <taxon>Metazoa</taxon>
        <taxon>Spiralia</taxon>
        <taxon>Lophotrochozoa</taxon>
        <taxon>Mollusca</taxon>
        <taxon>Bivalvia</taxon>
        <taxon>Autobranchia</taxon>
        <taxon>Heteroconchia</taxon>
        <taxon>Palaeoheterodonta</taxon>
        <taxon>Unionida</taxon>
        <taxon>Unionoidea</taxon>
        <taxon>Unionidae</taxon>
        <taxon>Ambleminae</taxon>
        <taxon>Lampsilini</taxon>
        <taxon>Potamilus</taxon>
    </lineage>
</organism>
<feature type="transmembrane region" description="Helical" evidence="10">
    <location>
        <begin position="196"/>
        <end position="219"/>
    </location>
</feature>
<keyword evidence="5 9" id="KW-0297">G-protein coupled receptor</keyword>
<feature type="domain" description="G-protein coupled receptors family 1 profile" evidence="11">
    <location>
        <begin position="55"/>
        <end position="319"/>
    </location>
</feature>
<dbReference type="CDD" id="cd00637">
    <property type="entry name" value="7tm_classA_rhodopsin-like"/>
    <property type="match status" value="1"/>
</dbReference>
<sequence>MEDPENNGTVHVLPSHSNQTYGDVFNSTTNNQAMGIESIVFLILQSIICILACFGNVIVIIVILKYLRWSSTINKFVINLAVADLFTGISAGSQVLYFVVRTFQSDFAACLLRYQIVTLMTLTSQLTVLFTTFDRYLAICHPHKHPSIMANNTVNLLSAASWLYSFIFFILPFTGFNNWKRDIPCLYQLIVKPLQLFIMALNVLLFSILTLIMYMLIVVKARKYLYKVRPSRRRHLTDALDINKNTQIKTERKLLKDFSGAKVVAAVTLMFSICWLPYTYFQIRSFSDPTDYIHSWEWKIANWIVFVGIAKSIMNPLIYAWQRRDFSMAVRKLFRRRIQVDVHRRQQDSPTSAVNENKF</sequence>
<evidence type="ECO:0000256" key="3">
    <source>
        <dbReference type="ARBA" id="ARBA00022692"/>
    </source>
</evidence>
<feature type="transmembrane region" description="Helical" evidence="10">
    <location>
        <begin position="112"/>
        <end position="133"/>
    </location>
</feature>
<evidence type="ECO:0000313" key="13">
    <source>
        <dbReference type="Proteomes" id="UP001195483"/>
    </source>
</evidence>
<evidence type="ECO:0000259" key="11">
    <source>
        <dbReference type="PROSITE" id="PS50262"/>
    </source>
</evidence>
<accession>A0AAE0SZT0</accession>
<keyword evidence="2" id="KW-1003">Cell membrane</keyword>
<dbReference type="GO" id="GO:0004930">
    <property type="term" value="F:G protein-coupled receptor activity"/>
    <property type="evidence" value="ECO:0007669"/>
    <property type="project" value="UniProtKB-KW"/>
</dbReference>
<feature type="transmembrane region" description="Helical" evidence="10">
    <location>
        <begin position="154"/>
        <end position="176"/>
    </location>
</feature>
<reference evidence="12" key="1">
    <citation type="journal article" date="2021" name="Genome Biol. Evol.">
        <title>A High-Quality Reference Genome for a Parasitic Bivalve with Doubly Uniparental Inheritance (Bivalvia: Unionida).</title>
        <authorList>
            <person name="Smith C.H."/>
        </authorList>
    </citation>
    <scope>NUCLEOTIDE SEQUENCE</scope>
    <source>
        <strain evidence="12">CHS0354</strain>
    </source>
</reference>
<proteinExistence type="inferred from homology"/>
<feature type="transmembrane region" description="Helical" evidence="10">
    <location>
        <begin position="300"/>
        <end position="321"/>
    </location>
</feature>
<keyword evidence="6 10" id="KW-0472">Membrane</keyword>
<feature type="transmembrane region" description="Helical" evidence="10">
    <location>
        <begin position="76"/>
        <end position="100"/>
    </location>
</feature>
<evidence type="ECO:0000256" key="9">
    <source>
        <dbReference type="RuleBase" id="RU000688"/>
    </source>
</evidence>
<gene>
    <name evidence="12" type="ORF">CHS0354_019239</name>
</gene>
<dbReference type="PROSITE" id="PS00237">
    <property type="entry name" value="G_PROTEIN_RECEP_F1_1"/>
    <property type="match status" value="1"/>
</dbReference>
<reference evidence="12" key="2">
    <citation type="journal article" date="2021" name="Genome Biol. Evol.">
        <title>Developing a high-quality reference genome for a parasitic bivalve with doubly uniparental inheritance (Bivalvia: Unionida).</title>
        <authorList>
            <person name="Smith C.H."/>
        </authorList>
    </citation>
    <scope>NUCLEOTIDE SEQUENCE</scope>
    <source>
        <strain evidence="12">CHS0354</strain>
        <tissue evidence="12">Mantle</tissue>
    </source>
</reference>
<dbReference type="Gene3D" id="1.20.1070.10">
    <property type="entry name" value="Rhodopsin 7-helix transmembrane proteins"/>
    <property type="match status" value="1"/>
</dbReference>
<keyword evidence="8 9" id="KW-0807">Transducer</keyword>
<evidence type="ECO:0000256" key="10">
    <source>
        <dbReference type="SAM" id="Phobius"/>
    </source>
</evidence>
<keyword evidence="13" id="KW-1185">Reference proteome</keyword>
<evidence type="ECO:0000256" key="5">
    <source>
        <dbReference type="ARBA" id="ARBA00023040"/>
    </source>
</evidence>
<dbReference type="InterPro" id="IPR000276">
    <property type="entry name" value="GPCR_Rhodpsn"/>
</dbReference>
<dbReference type="PANTHER" id="PTHR24249:SF372">
    <property type="entry name" value="G-PROTEIN COUPLED RECEPTORS FAMILY 1 PROFILE DOMAIN-CONTAINING PROTEIN"/>
    <property type="match status" value="1"/>
</dbReference>
<keyword evidence="3 9" id="KW-0812">Transmembrane</keyword>
<dbReference type="AlphaFoldDB" id="A0AAE0SZT0"/>
<dbReference type="InterPro" id="IPR017452">
    <property type="entry name" value="GPCR_Rhodpsn_7TM"/>
</dbReference>
<dbReference type="Pfam" id="PF00001">
    <property type="entry name" value="7tm_1"/>
    <property type="match status" value="1"/>
</dbReference>
<keyword evidence="7 9" id="KW-0675">Receptor</keyword>